<dbReference type="SUPFAM" id="SSF54980">
    <property type="entry name" value="EF-G C-terminal domain-like"/>
    <property type="match status" value="1"/>
</dbReference>
<keyword evidence="9" id="KW-1185">Reference proteome</keyword>
<accession>A0A1Z5JEI8</accession>
<dbReference type="GO" id="GO:0005739">
    <property type="term" value="C:mitochondrion"/>
    <property type="evidence" value="ECO:0007669"/>
    <property type="project" value="TreeGrafter"/>
</dbReference>
<dbReference type="SUPFAM" id="SSF52540">
    <property type="entry name" value="P-loop containing nucleoside triphosphate hydrolases"/>
    <property type="match status" value="1"/>
</dbReference>
<comment type="subcellular location">
    <subcellularLocation>
        <location evidence="1">Plastid</location>
        <location evidence="1">Chloroplast</location>
    </subcellularLocation>
</comment>
<gene>
    <name evidence="8" type="ORF">FisN_2Hu254</name>
</gene>
<dbReference type="CDD" id="cd04091">
    <property type="entry name" value="mtEFG1_II_like"/>
    <property type="match status" value="1"/>
</dbReference>
<evidence type="ECO:0000259" key="7">
    <source>
        <dbReference type="SMART" id="SM00889"/>
    </source>
</evidence>
<keyword evidence="5" id="KW-0648">Protein biosynthesis</keyword>
<dbReference type="Gene3D" id="3.40.50.300">
    <property type="entry name" value="P-loop containing nucleotide triphosphate hydrolases"/>
    <property type="match status" value="1"/>
</dbReference>
<dbReference type="InterPro" id="IPR004161">
    <property type="entry name" value="EFTu-like_2"/>
</dbReference>
<dbReference type="SUPFAM" id="SSF50447">
    <property type="entry name" value="Translation proteins"/>
    <property type="match status" value="1"/>
</dbReference>
<protein>
    <recommendedName>
        <fullName evidence="7">Translation elongation factor EFG/EF2 domain-containing protein</fullName>
    </recommendedName>
</protein>
<dbReference type="FunFam" id="2.40.30.10:FF:000022">
    <property type="entry name" value="Elongation factor G, mitochondrial"/>
    <property type="match status" value="1"/>
</dbReference>
<dbReference type="InterPro" id="IPR009000">
    <property type="entry name" value="Transl_B-barrel_sf"/>
</dbReference>
<sequence length="420" mass="46589">MELLERLADADDEIAEAFLMEEVPDIETLKAGIRRAVITCKFVPVFMGSAFKNKGVQPLLDGVIDYLPKPQEKANYALDRTKNEEPVLVSGRDDDPLLALAFKLNETQFGQLTYMRVYQGRLKKGSYITNVDTGKKTKLARIVRMHSDEMEDITEAGAGEVAAMFGIDCKSMDTFSDGSLDLAMSTMFIPEPVMSLSVKPAKSTMQNNFAKALNKFTKEDPTLRVKVDNDTKETILSGMGELHLEIYIERMNREYGVECITGQPNVNYKETIGSLQKFEWLHKKQTGGAGQYAKVIGYIEPISDEEKKELGKVNSFENECVGTNIPPEYYSSCEKGTFDAMKEGALVGCEVEGVRVVLQDGAAHAVDSSDMAFRTCMANAVRDAMRKANPSILEPVMAVEVNVPSEFQGAWSQLSIEEWG</sequence>
<dbReference type="OrthoDB" id="198619at2759"/>
<organism evidence="8 9">
    <name type="scientific">Fistulifera solaris</name>
    <name type="common">Oleaginous diatom</name>
    <dbReference type="NCBI Taxonomy" id="1519565"/>
    <lineage>
        <taxon>Eukaryota</taxon>
        <taxon>Sar</taxon>
        <taxon>Stramenopiles</taxon>
        <taxon>Ochrophyta</taxon>
        <taxon>Bacillariophyta</taxon>
        <taxon>Bacillariophyceae</taxon>
        <taxon>Bacillariophycidae</taxon>
        <taxon>Naviculales</taxon>
        <taxon>Naviculaceae</taxon>
        <taxon>Fistulifera</taxon>
    </lineage>
</organism>
<dbReference type="GO" id="GO:0070125">
    <property type="term" value="P:mitochondrial translational elongation"/>
    <property type="evidence" value="ECO:0007669"/>
    <property type="project" value="TreeGrafter"/>
</dbReference>
<keyword evidence="4" id="KW-0251">Elongation factor</keyword>
<dbReference type="InterPro" id="IPR014721">
    <property type="entry name" value="Ribsml_uS5_D2-typ_fold_subgr"/>
</dbReference>
<dbReference type="InterPro" id="IPR047872">
    <property type="entry name" value="EFG_IV"/>
</dbReference>
<dbReference type="PANTHER" id="PTHR43636:SF2">
    <property type="entry name" value="ELONGATION FACTOR G, MITOCHONDRIAL"/>
    <property type="match status" value="1"/>
</dbReference>
<dbReference type="InterPro" id="IPR005517">
    <property type="entry name" value="Transl_elong_EFG/EF2_IV"/>
</dbReference>
<evidence type="ECO:0000256" key="5">
    <source>
        <dbReference type="ARBA" id="ARBA00022917"/>
    </source>
</evidence>
<dbReference type="FunFam" id="3.30.70.870:FF:000001">
    <property type="entry name" value="Elongation factor G"/>
    <property type="match status" value="1"/>
</dbReference>
<evidence type="ECO:0000256" key="3">
    <source>
        <dbReference type="ARBA" id="ARBA00022741"/>
    </source>
</evidence>
<keyword evidence="6" id="KW-0342">GTP-binding</keyword>
<feature type="domain" description="Translation elongation factor EFG/EF2" evidence="7">
    <location>
        <begin position="265"/>
        <end position="389"/>
    </location>
</feature>
<dbReference type="CDD" id="cd16262">
    <property type="entry name" value="EFG_III"/>
    <property type="match status" value="1"/>
</dbReference>
<dbReference type="Proteomes" id="UP000198406">
    <property type="component" value="Unassembled WGS sequence"/>
</dbReference>
<dbReference type="InterPro" id="IPR027417">
    <property type="entry name" value="P-loop_NTPase"/>
</dbReference>
<evidence type="ECO:0000313" key="8">
    <source>
        <dbReference type="EMBL" id="GAX12423.1"/>
    </source>
</evidence>
<dbReference type="InterPro" id="IPR041095">
    <property type="entry name" value="EFG_II"/>
</dbReference>
<dbReference type="Gene3D" id="2.40.30.10">
    <property type="entry name" value="Translation factors"/>
    <property type="match status" value="1"/>
</dbReference>
<dbReference type="InterPro" id="IPR035647">
    <property type="entry name" value="EFG_III/V"/>
</dbReference>
<dbReference type="AlphaFoldDB" id="A0A1Z5JEI8"/>
<dbReference type="Pfam" id="PF03764">
    <property type="entry name" value="EFG_IV"/>
    <property type="match status" value="1"/>
</dbReference>
<proteinExistence type="inferred from homology"/>
<keyword evidence="3" id="KW-0547">Nucleotide-binding</keyword>
<dbReference type="Gene3D" id="3.30.70.870">
    <property type="entry name" value="Elongation Factor G (Translational Gtpase), domain 3"/>
    <property type="match status" value="1"/>
</dbReference>
<dbReference type="InterPro" id="IPR020568">
    <property type="entry name" value="Ribosomal_Su5_D2-typ_SF"/>
</dbReference>
<dbReference type="GO" id="GO:0003924">
    <property type="term" value="F:GTPase activity"/>
    <property type="evidence" value="ECO:0007669"/>
    <property type="project" value="TreeGrafter"/>
</dbReference>
<dbReference type="GO" id="GO:0009507">
    <property type="term" value="C:chloroplast"/>
    <property type="evidence" value="ECO:0007669"/>
    <property type="project" value="UniProtKB-SubCell"/>
</dbReference>
<dbReference type="GO" id="GO:0005525">
    <property type="term" value="F:GTP binding"/>
    <property type="evidence" value="ECO:0007669"/>
    <property type="project" value="UniProtKB-KW"/>
</dbReference>
<name>A0A1Z5JEI8_FISSO</name>
<dbReference type="FunFam" id="3.30.230.10:FF:000003">
    <property type="entry name" value="Elongation factor G"/>
    <property type="match status" value="1"/>
</dbReference>
<dbReference type="CDD" id="cd01434">
    <property type="entry name" value="EFG_mtEFG1_IV"/>
    <property type="match status" value="1"/>
</dbReference>
<dbReference type="InterPro" id="IPR009022">
    <property type="entry name" value="EFG_III"/>
</dbReference>
<evidence type="ECO:0000256" key="1">
    <source>
        <dbReference type="ARBA" id="ARBA00004229"/>
    </source>
</evidence>
<comment type="caution">
    <text evidence="8">The sequence shown here is derived from an EMBL/GenBank/DDBJ whole genome shotgun (WGS) entry which is preliminary data.</text>
</comment>
<dbReference type="Pfam" id="PF03144">
    <property type="entry name" value="GTP_EFTU_D2"/>
    <property type="match status" value="1"/>
</dbReference>
<comment type="similarity">
    <text evidence="2">Belongs to the TRAFAC class translation factor GTPase superfamily. Classic translation factor GTPase family. EF-G/EF-2 subfamily.</text>
</comment>
<evidence type="ECO:0000313" key="9">
    <source>
        <dbReference type="Proteomes" id="UP000198406"/>
    </source>
</evidence>
<reference evidence="8 9" key="1">
    <citation type="journal article" date="2015" name="Plant Cell">
        <title>Oil accumulation by the oleaginous diatom Fistulifera solaris as revealed by the genome and transcriptome.</title>
        <authorList>
            <person name="Tanaka T."/>
            <person name="Maeda Y."/>
            <person name="Veluchamy A."/>
            <person name="Tanaka M."/>
            <person name="Abida H."/>
            <person name="Marechal E."/>
            <person name="Bowler C."/>
            <person name="Muto M."/>
            <person name="Sunaga Y."/>
            <person name="Tanaka M."/>
            <person name="Yoshino T."/>
            <person name="Taniguchi T."/>
            <person name="Fukuda Y."/>
            <person name="Nemoto M."/>
            <person name="Matsumoto M."/>
            <person name="Wong P.S."/>
            <person name="Aburatani S."/>
            <person name="Fujibuchi W."/>
        </authorList>
    </citation>
    <scope>NUCLEOTIDE SEQUENCE [LARGE SCALE GENOMIC DNA]</scope>
    <source>
        <strain evidence="8 9">JPCC DA0580</strain>
    </source>
</reference>
<dbReference type="SMART" id="SM00889">
    <property type="entry name" value="EFG_IV"/>
    <property type="match status" value="1"/>
</dbReference>
<dbReference type="GO" id="GO:0003746">
    <property type="term" value="F:translation elongation factor activity"/>
    <property type="evidence" value="ECO:0007669"/>
    <property type="project" value="UniProtKB-KW"/>
</dbReference>
<evidence type="ECO:0000256" key="6">
    <source>
        <dbReference type="ARBA" id="ARBA00023134"/>
    </source>
</evidence>
<dbReference type="Gene3D" id="3.30.230.10">
    <property type="match status" value="1"/>
</dbReference>
<dbReference type="EMBL" id="BDSP01000051">
    <property type="protein sequence ID" value="GAX12423.1"/>
    <property type="molecule type" value="Genomic_DNA"/>
</dbReference>
<dbReference type="Pfam" id="PF14492">
    <property type="entry name" value="EFG_III"/>
    <property type="match status" value="1"/>
</dbReference>
<dbReference type="InParanoid" id="A0A1Z5JEI8"/>
<dbReference type="SUPFAM" id="SSF54211">
    <property type="entry name" value="Ribosomal protein S5 domain 2-like"/>
    <property type="match status" value="1"/>
</dbReference>
<dbReference type="PANTHER" id="PTHR43636">
    <property type="entry name" value="ELONGATION FACTOR G, MITOCHONDRIAL"/>
    <property type="match status" value="1"/>
</dbReference>
<evidence type="ECO:0000256" key="2">
    <source>
        <dbReference type="ARBA" id="ARBA00005870"/>
    </source>
</evidence>
<evidence type="ECO:0000256" key="4">
    <source>
        <dbReference type="ARBA" id="ARBA00022768"/>
    </source>
</evidence>